<organism evidence="3 4">
    <name type="scientific">Leifsonia aquatica</name>
    <name type="common">Corynebacterium aquaticum</name>
    <dbReference type="NCBI Taxonomy" id="144185"/>
    <lineage>
        <taxon>Bacteria</taxon>
        <taxon>Bacillati</taxon>
        <taxon>Actinomycetota</taxon>
        <taxon>Actinomycetes</taxon>
        <taxon>Micrococcales</taxon>
        <taxon>Microbacteriaceae</taxon>
        <taxon>Leifsonia</taxon>
    </lineage>
</organism>
<dbReference type="PROSITE" id="PS50937">
    <property type="entry name" value="HTH_MERR_2"/>
    <property type="match status" value="1"/>
</dbReference>
<dbReference type="Gene3D" id="1.10.1660.10">
    <property type="match status" value="1"/>
</dbReference>
<dbReference type="PANTHER" id="PTHR30204">
    <property type="entry name" value="REDOX-CYCLING DRUG-SENSING TRANSCRIPTIONAL ACTIVATOR SOXR"/>
    <property type="match status" value="1"/>
</dbReference>
<name>A0A7W4UXD8_LEIAQ</name>
<comment type="caution">
    <text evidence="3">The sequence shown here is derived from an EMBL/GenBank/DDBJ whole genome shotgun (WGS) entry which is preliminary data.</text>
</comment>
<evidence type="ECO:0000313" key="4">
    <source>
        <dbReference type="Proteomes" id="UP000538196"/>
    </source>
</evidence>
<dbReference type="Pfam" id="PF13411">
    <property type="entry name" value="MerR_1"/>
    <property type="match status" value="1"/>
</dbReference>
<accession>A0A7W4UXD8</accession>
<dbReference type="InterPro" id="IPR000551">
    <property type="entry name" value="MerR-type_HTH_dom"/>
</dbReference>
<dbReference type="AlphaFoldDB" id="A0A7W4UXD8"/>
<dbReference type="Proteomes" id="UP000538196">
    <property type="component" value="Unassembled WGS sequence"/>
</dbReference>
<dbReference type="InterPro" id="IPR009061">
    <property type="entry name" value="DNA-bd_dom_put_sf"/>
</dbReference>
<dbReference type="RefSeq" id="WP_039924134.1">
    <property type="nucleotide sequence ID" value="NZ_JACHVP010000003.1"/>
</dbReference>
<protein>
    <submittedName>
        <fullName evidence="3">DNA-binding transcriptional MerR regulator</fullName>
    </submittedName>
</protein>
<dbReference type="GO" id="GO:0003677">
    <property type="term" value="F:DNA binding"/>
    <property type="evidence" value="ECO:0007669"/>
    <property type="project" value="UniProtKB-KW"/>
</dbReference>
<dbReference type="PROSITE" id="PS00552">
    <property type="entry name" value="HTH_MERR_1"/>
    <property type="match status" value="1"/>
</dbReference>
<evidence type="ECO:0000313" key="3">
    <source>
        <dbReference type="EMBL" id="MBB2968023.1"/>
    </source>
</evidence>
<dbReference type="PANTHER" id="PTHR30204:SF58">
    <property type="entry name" value="HTH-TYPE TRANSCRIPTIONAL REGULATOR YFMP"/>
    <property type="match status" value="1"/>
</dbReference>
<dbReference type="SMART" id="SM00422">
    <property type="entry name" value="HTH_MERR"/>
    <property type="match status" value="1"/>
</dbReference>
<dbReference type="SUPFAM" id="SSF46955">
    <property type="entry name" value="Putative DNA-binding domain"/>
    <property type="match status" value="1"/>
</dbReference>
<proteinExistence type="predicted"/>
<dbReference type="InterPro" id="IPR047057">
    <property type="entry name" value="MerR_fam"/>
</dbReference>
<gene>
    <name evidence="3" type="ORF">FHX33_002793</name>
</gene>
<keyword evidence="4" id="KW-1185">Reference proteome</keyword>
<dbReference type="GO" id="GO:0003700">
    <property type="term" value="F:DNA-binding transcription factor activity"/>
    <property type="evidence" value="ECO:0007669"/>
    <property type="project" value="InterPro"/>
</dbReference>
<sequence>MNTPPAARPVYSMAIAAELLGLAPATLRLYEQKGLLTPARTAGGTRRYSADDVERMRRIADLQADGLHLSGIGRVIDLEDQNEALRRDLAEARGKAADDARMDDPGFA</sequence>
<keyword evidence="1 3" id="KW-0238">DNA-binding</keyword>
<dbReference type="EMBL" id="JACHVP010000003">
    <property type="protein sequence ID" value="MBB2968023.1"/>
    <property type="molecule type" value="Genomic_DNA"/>
</dbReference>
<evidence type="ECO:0000259" key="2">
    <source>
        <dbReference type="PROSITE" id="PS50937"/>
    </source>
</evidence>
<feature type="domain" description="HTH merR-type" evidence="2">
    <location>
        <begin position="10"/>
        <end position="78"/>
    </location>
</feature>
<reference evidence="3 4" key="1">
    <citation type="submission" date="2020-08" db="EMBL/GenBank/DDBJ databases">
        <title>Sequencing the genomes of 1000 actinobacteria strains.</title>
        <authorList>
            <person name="Klenk H.-P."/>
        </authorList>
    </citation>
    <scope>NUCLEOTIDE SEQUENCE [LARGE SCALE GENOMIC DNA]</scope>
    <source>
        <strain evidence="3 4">DSM 20146</strain>
    </source>
</reference>
<evidence type="ECO:0000256" key="1">
    <source>
        <dbReference type="ARBA" id="ARBA00023125"/>
    </source>
</evidence>